<sequence>MLELPSNSRKGFLYLMDGEGLGAFKDHVGLDSLYMEDHGRVRIVTVNVLEDKLLWSDGEGARETLPDGFRCLHGNEILHRSMNRLPQEGWEELIDCWSCHNCEFKTMLGLTPRPREGGLLLSDFFLLINDADLPGCCRRNDSSIRKLFYNEVLPNGCTHEDLAYSYLNAYFRDKNVLLLDVNQARYEIRHFYRAVLITVENRALSRKEAMKVGIKNTDKITESSESINEFYSKLIYDLVMSGTIDITALGYRISFVTER</sequence>
<gene>
    <name evidence="1" type="ORF">ECU10_0490</name>
</gene>
<dbReference type="VEuPathDB" id="MicrosporidiaDB:AEWQ_100400"/>
<accession>M1KLT5</accession>
<name>M1KLT5_ENCCN</name>
<dbReference type="AlphaFoldDB" id="M1KLT5"/>
<proteinExistence type="predicted"/>
<protein>
    <submittedName>
        <fullName evidence="1">Uncharacterized protein</fullName>
    </submittedName>
</protein>
<dbReference type="VEuPathDB" id="MicrosporidiaDB:M970_100400"/>
<organism evidence="1">
    <name type="scientific">Encephalitozoon cuniculi</name>
    <name type="common">Microsporidian parasite</name>
    <dbReference type="NCBI Taxonomy" id="6035"/>
    <lineage>
        <taxon>Eukaryota</taxon>
        <taxon>Fungi</taxon>
        <taxon>Fungi incertae sedis</taxon>
        <taxon>Microsporidia</taxon>
        <taxon>Unikaryonidae</taxon>
        <taxon>Encephalitozoon</taxon>
    </lineage>
</organism>
<dbReference type="VEuPathDB" id="MicrosporidiaDB:ECU10_0490"/>
<evidence type="ECO:0000313" key="1">
    <source>
        <dbReference type="EMBL" id="AGE96286.1"/>
    </source>
</evidence>
<reference evidence="1" key="1">
    <citation type="journal article" date="2013" name="Eukaryot. Cell">
        <title>Extremely Reduced Levels of Heterozygosity in the Vertebrate Pathogen Encephalitozoon cuniculi.</title>
        <authorList>
            <person name="Selman M."/>
            <person name="Sak B."/>
            <person name="Kvac M."/>
            <person name="Farinelli L."/>
            <person name="Weiss L.M."/>
            <person name="Corradi N."/>
        </authorList>
    </citation>
    <scope>NUCLEOTIDE SEQUENCE</scope>
</reference>
<dbReference type="VEuPathDB" id="MicrosporidiaDB:AEWR_100400"/>
<dbReference type="VEuPathDB" id="MicrosporidiaDB:AEWD_100400"/>
<dbReference type="EMBL" id="KC513615">
    <property type="protein sequence ID" value="AGE96286.1"/>
    <property type="molecule type" value="Genomic_DNA"/>
</dbReference>